<dbReference type="PANTHER" id="PTHR31118:SF32">
    <property type="entry name" value="KYNURENINE FORMAMIDASE"/>
    <property type="match status" value="1"/>
</dbReference>
<name>A5D5N5_PELTS</name>
<protein>
    <submittedName>
        <fullName evidence="1">Predicted metal-dependent hydrolase</fullName>
    </submittedName>
</protein>
<dbReference type="SUPFAM" id="SSF102198">
    <property type="entry name" value="Putative cyclase"/>
    <property type="match status" value="1"/>
</dbReference>
<dbReference type="Pfam" id="PF04199">
    <property type="entry name" value="Cyclase"/>
    <property type="match status" value="1"/>
</dbReference>
<evidence type="ECO:0000313" key="1">
    <source>
        <dbReference type="EMBL" id="BAF58457.1"/>
    </source>
</evidence>
<dbReference type="InterPro" id="IPR007325">
    <property type="entry name" value="KFase/CYL"/>
</dbReference>
<dbReference type="GO" id="GO:0004061">
    <property type="term" value="F:arylformamidase activity"/>
    <property type="evidence" value="ECO:0007669"/>
    <property type="project" value="InterPro"/>
</dbReference>
<organism evidence="1 2">
    <name type="scientific">Pelotomaculum thermopropionicum (strain DSM 13744 / JCM 10971 / SI)</name>
    <dbReference type="NCBI Taxonomy" id="370438"/>
    <lineage>
        <taxon>Bacteria</taxon>
        <taxon>Bacillati</taxon>
        <taxon>Bacillota</taxon>
        <taxon>Clostridia</taxon>
        <taxon>Eubacteriales</taxon>
        <taxon>Desulfotomaculaceae</taxon>
        <taxon>Pelotomaculum</taxon>
    </lineage>
</organism>
<reference evidence="2" key="1">
    <citation type="journal article" date="2008" name="Genome Res.">
        <title>The genome of Pelotomaculum thermopropionicum reveals niche-associated evolution in anaerobic microbiota.</title>
        <authorList>
            <person name="Kosaka T."/>
            <person name="Kato S."/>
            <person name="Shimoyama T."/>
            <person name="Ishii S."/>
            <person name="Abe T."/>
            <person name="Watanabe K."/>
        </authorList>
    </citation>
    <scope>NUCLEOTIDE SEQUENCE [LARGE SCALE GENOMIC DNA]</scope>
    <source>
        <strain evidence="2">DSM 13744 / JCM 10971 / SI</strain>
    </source>
</reference>
<accession>A5D5N5</accession>
<dbReference type="KEGG" id="pth:PTH_0276"/>
<dbReference type="InterPro" id="IPR037175">
    <property type="entry name" value="KFase_sf"/>
</dbReference>
<dbReference type="HOGENOM" id="CLU_030671_2_0_9"/>
<dbReference type="AlphaFoldDB" id="A5D5N5"/>
<evidence type="ECO:0000313" key="2">
    <source>
        <dbReference type="Proteomes" id="UP000006556"/>
    </source>
</evidence>
<sequence>MRIVDLTVKLVDGTQSFPTHPKVTVIDFVTHSFSAPRYKPPCRGYASKLVMLSDHAGTHLDAPFHFYEDGLTIDQVDLSTTFGEAVLLDVSDKPADLPVSADMLEQAAAKAGVEVRPGDIVLLHVWPGEWNGPGFHHCKALDESAGNWLAEKKIKALGLDLANADVNENMQRPVHLNLLGKGIGIIENLTNLKEIREKRFYFFAIPLKIAGLSGSPVRAFAVEGWR</sequence>
<dbReference type="STRING" id="370438.PTH_0276"/>
<dbReference type="eggNOG" id="COG1878">
    <property type="taxonomic scope" value="Bacteria"/>
</dbReference>
<dbReference type="EMBL" id="AP009389">
    <property type="protein sequence ID" value="BAF58457.1"/>
    <property type="molecule type" value="Genomic_DNA"/>
</dbReference>
<keyword evidence="1" id="KW-0378">Hydrolase</keyword>
<gene>
    <name evidence="1" type="ordered locus">PTH_0276</name>
</gene>
<keyword evidence="2" id="KW-1185">Reference proteome</keyword>
<dbReference type="Gene3D" id="3.50.30.50">
    <property type="entry name" value="Putative cyclase"/>
    <property type="match status" value="1"/>
</dbReference>
<dbReference type="GO" id="GO:0019441">
    <property type="term" value="P:L-tryptophan catabolic process to kynurenine"/>
    <property type="evidence" value="ECO:0007669"/>
    <property type="project" value="InterPro"/>
</dbReference>
<dbReference type="Proteomes" id="UP000006556">
    <property type="component" value="Chromosome"/>
</dbReference>
<dbReference type="PANTHER" id="PTHR31118">
    <property type="entry name" value="CYCLASE-LIKE PROTEIN 2"/>
    <property type="match status" value="1"/>
</dbReference>
<proteinExistence type="predicted"/>